<feature type="region of interest" description="Disordered" evidence="1">
    <location>
        <begin position="150"/>
        <end position="174"/>
    </location>
</feature>
<protein>
    <submittedName>
        <fullName evidence="2">Uncharacterized protein</fullName>
    </submittedName>
</protein>
<gene>
    <name evidence="2" type="ORF">RhiirC2_801248</name>
</gene>
<reference evidence="2 3" key="2">
    <citation type="submission" date="2017-10" db="EMBL/GenBank/DDBJ databases">
        <title>Extensive intraspecific genome diversity in a model arbuscular mycorrhizal fungus.</title>
        <authorList>
            <person name="Chen E.C.H."/>
            <person name="Morin E."/>
            <person name="Baudet D."/>
            <person name="Noel J."/>
            <person name="Ndikumana S."/>
            <person name="Charron P."/>
            <person name="St-Onge C."/>
            <person name="Giorgi J."/>
            <person name="Grigoriev I.V."/>
            <person name="Roux C."/>
            <person name="Martin F.M."/>
            <person name="Corradi N."/>
        </authorList>
    </citation>
    <scope>NUCLEOTIDE SEQUENCE [LARGE SCALE GENOMIC DNA]</scope>
    <source>
        <strain evidence="2 3">C2</strain>
    </source>
</reference>
<dbReference type="VEuPathDB" id="FungiDB:FUN_017509"/>
<dbReference type="AlphaFoldDB" id="A0A2N1M2J8"/>
<sequence length="174" mass="19418">MRSHYQRETVGVADNDAQTIGFLKNHLSGDLYIWMRAVAPGGINAFFTNLKDMWLERTPNLNGGQNYQNNSSAEIEKLNSQIASLQAQPAQPAQVHSQSNEALDKLYVLAERLGLSGGAPKDSTFLDKYITDELIKRLGVIETHLAELSGKGTRDTESSWHRYSESSDYTSQRN</sequence>
<comment type="caution">
    <text evidence="2">The sequence shown here is derived from an EMBL/GenBank/DDBJ whole genome shotgun (WGS) entry which is preliminary data.</text>
</comment>
<organism evidence="2 3">
    <name type="scientific">Rhizophagus irregularis</name>
    <dbReference type="NCBI Taxonomy" id="588596"/>
    <lineage>
        <taxon>Eukaryota</taxon>
        <taxon>Fungi</taxon>
        <taxon>Fungi incertae sedis</taxon>
        <taxon>Mucoromycota</taxon>
        <taxon>Glomeromycotina</taxon>
        <taxon>Glomeromycetes</taxon>
        <taxon>Glomerales</taxon>
        <taxon>Glomeraceae</taxon>
        <taxon>Rhizophagus</taxon>
    </lineage>
</organism>
<evidence type="ECO:0000256" key="1">
    <source>
        <dbReference type="SAM" id="MobiDB-lite"/>
    </source>
</evidence>
<evidence type="ECO:0000313" key="3">
    <source>
        <dbReference type="Proteomes" id="UP000233469"/>
    </source>
</evidence>
<proteinExistence type="predicted"/>
<dbReference type="EMBL" id="LLXL01006608">
    <property type="protein sequence ID" value="PKK55884.1"/>
    <property type="molecule type" value="Genomic_DNA"/>
</dbReference>
<accession>A0A2N1M2J8</accession>
<evidence type="ECO:0000313" key="2">
    <source>
        <dbReference type="EMBL" id="PKK55884.1"/>
    </source>
</evidence>
<reference evidence="2 3" key="1">
    <citation type="submission" date="2016-04" db="EMBL/GenBank/DDBJ databases">
        <title>Genome analyses suggest a sexual origin of heterokaryosis in a supposedly ancient asexual fungus.</title>
        <authorList>
            <person name="Ropars J."/>
            <person name="Sedzielewska K."/>
            <person name="Noel J."/>
            <person name="Charron P."/>
            <person name="Farinelli L."/>
            <person name="Marton T."/>
            <person name="Kruger M."/>
            <person name="Pelin A."/>
            <person name="Brachmann A."/>
            <person name="Corradi N."/>
        </authorList>
    </citation>
    <scope>NUCLEOTIDE SEQUENCE [LARGE SCALE GENOMIC DNA]</scope>
    <source>
        <strain evidence="2 3">C2</strain>
    </source>
</reference>
<dbReference type="Proteomes" id="UP000233469">
    <property type="component" value="Unassembled WGS sequence"/>
</dbReference>
<feature type="compositionally biased region" description="Basic and acidic residues" evidence="1">
    <location>
        <begin position="152"/>
        <end position="165"/>
    </location>
</feature>
<dbReference type="VEuPathDB" id="FungiDB:RhiirA1_460328"/>
<name>A0A2N1M2J8_9GLOM</name>